<name>A0A4S8R8W3_9HELO</name>
<evidence type="ECO:0000256" key="1">
    <source>
        <dbReference type="SAM" id="SignalP"/>
    </source>
</evidence>
<keyword evidence="1" id="KW-0732">Signal</keyword>
<feature type="signal peptide" evidence="1">
    <location>
        <begin position="1"/>
        <end position="26"/>
    </location>
</feature>
<proteinExistence type="predicted"/>
<reference evidence="2 3" key="1">
    <citation type="submission" date="2017-12" db="EMBL/GenBank/DDBJ databases">
        <title>Comparative genomics of Botrytis spp.</title>
        <authorList>
            <person name="Valero-Jimenez C.A."/>
            <person name="Tapia P."/>
            <person name="Veloso J."/>
            <person name="Silva-Moreno E."/>
            <person name="Staats M."/>
            <person name="Valdes J.H."/>
            <person name="Van Kan J.A.L."/>
        </authorList>
    </citation>
    <scope>NUCLEOTIDE SEQUENCE [LARGE SCALE GENOMIC DNA]</scope>
    <source>
        <strain evidence="2 3">MUCL435</strain>
    </source>
</reference>
<feature type="chain" id="PRO_5020665501" evidence="1">
    <location>
        <begin position="27"/>
        <end position="61"/>
    </location>
</feature>
<dbReference type="AlphaFoldDB" id="A0A4S8R8W3"/>
<comment type="caution">
    <text evidence="2">The sequence shown here is derived from an EMBL/GenBank/DDBJ whole genome shotgun (WGS) entry which is preliminary data.</text>
</comment>
<evidence type="ECO:0000313" key="3">
    <source>
        <dbReference type="Proteomes" id="UP000308671"/>
    </source>
</evidence>
<sequence length="61" mass="6737">MSPPLGAHSMQLLVFAWELLALLISSIKIQHRHSQPDLPALDSPESVVYVLIQPIDPRAPV</sequence>
<dbReference type="Proteomes" id="UP000308671">
    <property type="component" value="Unassembled WGS sequence"/>
</dbReference>
<dbReference type="EMBL" id="PQXL01000051">
    <property type="protein sequence ID" value="THV53432.1"/>
    <property type="molecule type" value="Genomic_DNA"/>
</dbReference>
<gene>
    <name evidence="2" type="ORF">BGAL_0051g00290</name>
</gene>
<accession>A0A4S8R8W3</accession>
<evidence type="ECO:0000313" key="2">
    <source>
        <dbReference type="EMBL" id="THV53432.1"/>
    </source>
</evidence>
<organism evidence="2 3">
    <name type="scientific">Botrytis galanthina</name>
    <dbReference type="NCBI Taxonomy" id="278940"/>
    <lineage>
        <taxon>Eukaryota</taxon>
        <taxon>Fungi</taxon>
        <taxon>Dikarya</taxon>
        <taxon>Ascomycota</taxon>
        <taxon>Pezizomycotina</taxon>
        <taxon>Leotiomycetes</taxon>
        <taxon>Helotiales</taxon>
        <taxon>Sclerotiniaceae</taxon>
        <taxon>Botrytis</taxon>
    </lineage>
</organism>
<protein>
    <submittedName>
        <fullName evidence="2">Uncharacterized protein</fullName>
    </submittedName>
</protein>
<keyword evidence="3" id="KW-1185">Reference proteome</keyword>